<accession>A0AAD4Q632</accession>
<dbReference type="EMBL" id="JAJTJA010000001">
    <property type="protein sequence ID" value="KAH8705223.1"/>
    <property type="molecule type" value="Genomic_DNA"/>
</dbReference>
<organism evidence="1 2">
    <name type="scientific">Talaromyces proteolyticus</name>
    <dbReference type="NCBI Taxonomy" id="1131652"/>
    <lineage>
        <taxon>Eukaryota</taxon>
        <taxon>Fungi</taxon>
        <taxon>Dikarya</taxon>
        <taxon>Ascomycota</taxon>
        <taxon>Pezizomycotina</taxon>
        <taxon>Eurotiomycetes</taxon>
        <taxon>Eurotiomycetidae</taxon>
        <taxon>Eurotiales</taxon>
        <taxon>Trichocomaceae</taxon>
        <taxon>Talaromyces</taxon>
        <taxon>Talaromyces sect. Bacilispori</taxon>
    </lineage>
</organism>
<keyword evidence="2" id="KW-1185">Reference proteome</keyword>
<dbReference type="Proteomes" id="UP001201262">
    <property type="component" value="Unassembled WGS sequence"/>
</dbReference>
<evidence type="ECO:0000313" key="2">
    <source>
        <dbReference type="Proteomes" id="UP001201262"/>
    </source>
</evidence>
<proteinExistence type="predicted"/>
<dbReference type="GeneID" id="70245110"/>
<name>A0AAD4Q632_9EURO</name>
<dbReference type="RefSeq" id="XP_046077844.1">
    <property type="nucleotide sequence ID" value="XM_046214823.1"/>
</dbReference>
<comment type="caution">
    <text evidence="1">The sequence shown here is derived from an EMBL/GenBank/DDBJ whole genome shotgun (WGS) entry which is preliminary data.</text>
</comment>
<evidence type="ECO:0000313" key="1">
    <source>
        <dbReference type="EMBL" id="KAH8705223.1"/>
    </source>
</evidence>
<reference evidence="1" key="1">
    <citation type="submission" date="2021-12" db="EMBL/GenBank/DDBJ databases">
        <title>Convergent genome expansion in fungi linked to evolution of root-endophyte symbiosis.</title>
        <authorList>
            <consortium name="DOE Joint Genome Institute"/>
            <person name="Ke Y.-H."/>
            <person name="Bonito G."/>
            <person name="Liao H.-L."/>
            <person name="Looney B."/>
            <person name="Rojas-Flechas A."/>
            <person name="Nash J."/>
            <person name="Hameed K."/>
            <person name="Schadt C."/>
            <person name="Martin F."/>
            <person name="Crous P.W."/>
            <person name="Miettinen O."/>
            <person name="Magnuson J.K."/>
            <person name="Labbe J."/>
            <person name="Jacobson D."/>
            <person name="Doktycz M.J."/>
            <person name="Veneault-Fourrey C."/>
            <person name="Kuo A."/>
            <person name="Mondo S."/>
            <person name="Calhoun S."/>
            <person name="Riley R."/>
            <person name="Ohm R."/>
            <person name="LaButti K."/>
            <person name="Andreopoulos B."/>
            <person name="Pangilinan J."/>
            <person name="Nolan M."/>
            <person name="Tritt A."/>
            <person name="Clum A."/>
            <person name="Lipzen A."/>
            <person name="Daum C."/>
            <person name="Barry K."/>
            <person name="Grigoriev I.V."/>
            <person name="Vilgalys R."/>
        </authorList>
    </citation>
    <scope>NUCLEOTIDE SEQUENCE</scope>
    <source>
        <strain evidence="1">PMI_201</strain>
    </source>
</reference>
<gene>
    <name evidence="1" type="ORF">BGW36DRAFT_367118</name>
</gene>
<dbReference type="AlphaFoldDB" id="A0AAD4Q632"/>
<protein>
    <submittedName>
        <fullName evidence="1">Uncharacterized protein</fullName>
    </submittedName>
</protein>
<sequence length="81" mass="9002">MSTTRYTIPVPEGIPIIATLEEVDKIVRDNPTVCLYDEDNGYYLKDDAGTAVAVASDELCEEFDKRMEDLNQKIASGELSD</sequence>